<dbReference type="Proteomes" id="UP000619041">
    <property type="component" value="Unassembled WGS sequence"/>
</dbReference>
<gene>
    <name evidence="1" type="ORF">GCM10011515_10670</name>
</gene>
<proteinExistence type="predicted"/>
<evidence type="ECO:0000313" key="2">
    <source>
        <dbReference type="Proteomes" id="UP000619041"/>
    </source>
</evidence>
<protein>
    <recommendedName>
        <fullName evidence="3">DUF1178 family protein</fullName>
    </recommendedName>
</protein>
<organism evidence="1 2">
    <name type="scientific">Tsuneonella deserti</name>
    <dbReference type="NCBI Taxonomy" id="2035528"/>
    <lineage>
        <taxon>Bacteria</taxon>
        <taxon>Pseudomonadati</taxon>
        <taxon>Pseudomonadota</taxon>
        <taxon>Alphaproteobacteria</taxon>
        <taxon>Sphingomonadales</taxon>
        <taxon>Erythrobacteraceae</taxon>
        <taxon>Tsuneonella</taxon>
    </lineage>
</organism>
<reference evidence="2" key="1">
    <citation type="journal article" date="2019" name="Int. J. Syst. Evol. Microbiol.">
        <title>The Global Catalogue of Microorganisms (GCM) 10K type strain sequencing project: providing services to taxonomists for standard genome sequencing and annotation.</title>
        <authorList>
            <consortium name="The Broad Institute Genomics Platform"/>
            <consortium name="The Broad Institute Genome Sequencing Center for Infectious Disease"/>
            <person name="Wu L."/>
            <person name="Ma J."/>
        </authorList>
    </citation>
    <scope>NUCLEOTIDE SEQUENCE [LARGE SCALE GENOMIC DNA]</scope>
    <source>
        <strain evidence="2">CGMCC 1.15959</strain>
    </source>
</reference>
<name>A0ABQ1S6T9_9SPHN</name>
<comment type="caution">
    <text evidence="1">The sequence shown here is derived from an EMBL/GenBank/DDBJ whole genome shotgun (WGS) entry which is preliminary data.</text>
</comment>
<accession>A0ABQ1S6T9</accession>
<dbReference type="EMBL" id="BMKL01000001">
    <property type="protein sequence ID" value="GGD92832.1"/>
    <property type="molecule type" value="Genomic_DNA"/>
</dbReference>
<dbReference type="Pfam" id="PF06676">
    <property type="entry name" value="DUF1178"/>
    <property type="match status" value="1"/>
</dbReference>
<evidence type="ECO:0008006" key="3">
    <source>
        <dbReference type="Google" id="ProtNLM"/>
    </source>
</evidence>
<sequence>MIVFDLTCPQGHRSEAWFASSAAFAEQKKRGLVACPHCGSAEMEKAPMAPAVPAKGNARRDVPPTQPMSNAIPPALRQAMAALAKAQAAALQESTWVGERFAEESRAMHYGERDAATIHGQATPDEAAALVEEGIAVVPLPFPVAPPDELN</sequence>
<evidence type="ECO:0000313" key="1">
    <source>
        <dbReference type="EMBL" id="GGD92832.1"/>
    </source>
</evidence>
<dbReference type="PIRSF" id="PIRSF032131">
    <property type="entry name" value="UCP032131"/>
    <property type="match status" value="1"/>
</dbReference>
<keyword evidence="2" id="KW-1185">Reference proteome</keyword>
<dbReference type="InterPro" id="IPR009562">
    <property type="entry name" value="DUF1178"/>
</dbReference>
<dbReference type="RefSeq" id="WP_188644188.1">
    <property type="nucleotide sequence ID" value="NZ_BMKL01000001.1"/>
</dbReference>